<evidence type="ECO:0000313" key="3">
    <source>
        <dbReference type="Proteomes" id="UP000824202"/>
    </source>
</evidence>
<proteinExistence type="predicted"/>
<dbReference type="Pfam" id="PF03992">
    <property type="entry name" value="ABM"/>
    <property type="match status" value="1"/>
</dbReference>
<dbReference type="EMBL" id="DXFT01000130">
    <property type="protein sequence ID" value="HIX03793.1"/>
    <property type="molecule type" value="Genomic_DNA"/>
</dbReference>
<feature type="domain" description="ABM" evidence="1">
    <location>
        <begin position="2"/>
        <end position="91"/>
    </location>
</feature>
<dbReference type="InterPro" id="IPR007138">
    <property type="entry name" value="ABM_dom"/>
</dbReference>
<comment type="caution">
    <text evidence="2">The sequence shown here is derived from an EMBL/GenBank/DDBJ whole genome shotgun (WGS) entry which is preliminary data.</text>
</comment>
<dbReference type="Proteomes" id="UP000824202">
    <property type="component" value="Unassembled WGS sequence"/>
</dbReference>
<evidence type="ECO:0000259" key="1">
    <source>
        <dbReference type="PROSITE" id="PS51725"/>
    </source>
</evidence>
<dbReference type="SUPFAM" id="SSF54909">
    <property type="entry name" value="Dimeric alpha+beta barrel"/>
    <property type="match status" value="1"/>
</dbReference>
<dbReference type="AlphaFoldDB" id="A0A9D1V0C2"/>
<dbReference type="Gene3D" id="3.30.70.100">
    <property type="match status" value="1"/>
</dbReference>
<reference evidence="2" key="2">
    <citation type="submission" date="2021-04" db="EMBL/GenBank/DDBJ databases">
        <authorList>
            <person name="Gilroy R."/>
        </authorList>
    </citation>
    <scope>NUCLEOTIDE SEQUENCE</scope>
    <source>
        <strain evidence="2">23274</strain>
    </source>
</reference>
<name>A0A9D1V0C2_9BACT</name>
<evidence type="ECO:0000313" key="2">
    <source>
        <dbReference type="EMBL" id="HIX03793.1"/>
    </source>
</evidence>
<keyword evidence="2" id="KW-0560">Oxidoreductase</keyword>
<reference evidence="2" key="1">
    <citation type="journal article" date="2021" name="PeerJ">
        <title>Extensive microbial diversity within the chicken gut microbiome revealed by metagenomics and culture.</title>
        <authorList>
            <person name="Gilroy R."/>
            <person name="Ravi A."/>
            <person name="Getino M."/>
            <person name="Pursley I."/>
            <person name="Horton D.L."/>
            <person name="Alikhan N.F."/>
            <person name="Baker D."/>
            <person name="Gharbi K."/>
            <person name="Hall N."/>
            <person name="Watson M."/>
            <person name="Adriaenssens E.M."/>
            <person name="Foster-Nyarko E."/>
            <person name="Jarju S."/>
            <person name="Secka A."/>
            <person name="Antonio M."/>
            <person name="Oren A."/>
            <person name="Chaudhuri R.R."/>
            <person name="La Ragione R."/>
            <person name="Hildebrand F."/>
            <person name="Pallen M.J."/>
        </authorList>
    </citation>
    <scope>NUCLEOTIDE SEQUENCE</scope>
    <source>
        <strain evidence="2">23274</strain>
    </source>
</reference>
<dbReference type="GO" id="GO:0004497">
    <property type="term" value="F:monooxygenase activity"/>
    <property type="evidence" value="ECO:0007669"/>
    <property type="project" value="UniProtKB-KW"/>
</dbReference>
<sequence length="91" mass="10359">MIRLNVFVKIKPEEREEIIATANALVEKSLQEKGCIAYGCFANTTDPTVFLICETWADENALAAHKQTPHYIELAGKLHRMTEMKAEKFTF</sequence>
<dbReference type="InterPro" id="IPR011008">
    <property type="entry name" value="Dimeric_a/b-barrel"/>
</dbReference>
<dbReference type="PANTHER" id="PTHR33336:SF3">
    <property type="entry name" value="ABM DOMAIN-CONTAINING PROTEIN"/>
    <property type="match status" value="1"/>
</dbReference>
<accession>A0A9D1V0C2</accession>
<keyword evidence="2" id="KW-0503">Monooxygenase</keyword>
<dbReference type="InterPro" id="IPR050744">
    <property type="entry name" value="AI-2_Isomerase_LsrG"/>
</dbReference>
<dbReference type="PROSITE" id="PS51725">
    <property type="entry name" value="ABM"/>
    <property type="match status" value="1"/>
</dbReference>
<dbReference type="PANTHER" id="PTHR33336">
    <property type="entry name" value="QUINOL MONOOXYGENASE YGIN-RELATED"/>
    <property type="match status" value="1"/>
</dbReference>
<protein>
    <submittedName>
        <fullName evidence="2">Antibiotic biosynthesis monooxygenase</fullName>
    </submittedName>
</protein>
<organism evidence="2 3">
    <name type="scientific">Candidatus Odoribacter faecigallinarum</name>
    <dbReference type="NCBI Taxonomy" id="2838706"/>
    <lineage>
        <taxon>Bacteria</taxon>
        <taxon>Pseudomonadati</taxon>
        <taxon>Bacteroidota</taxon>
        <taxon>Bacteroidia</taxon>
        <taxon>Bacteroidales</taxon>
        <taxon>Odoribacteraceae</taxon>
        <taxon>Odoribacter</taxon>
    </lineage>
</organism>
<gene>
    <name evidence="2" type="ORF">H9863_06715</name>
</gene>